<protein>
    <recommendedName>
        <fullName evidence="5">Peptidase A2 domain-containing protein</fullName>
    </recommendedName>
</protein>
<dbReference type="Gene3D" id="2.40.70.10">
    <property type="entry name" value="Acid Proteases"/>
    <property type="match status" value="1"/>
</dbReference>
<evidence type="ECO:0000256" key="2">
    <source>
        <dbReference type="SAM" id="MobiDB-lite"/>
    </source>
</evidence>
<feature type="compositionally biased region" description="Basic and acidic residues" evidence="2">
    <location>
        <begin position="21"/>
        <end position="47"/>
    </location>
</feature>
<keyword evidence="1" id="KW-0175">Coiled coil</keyword>
<dbReference type="AlphaFoldDB" id="A0A6A3HZG5"/>
<evidence type="ECO:0000256" key="1">
    <source>
        <dbReference type="SAM" id="Coils"/>
    </source>
</evidence>
<dbReference type="InterPro" id="IPR021109">
    <property type="entry name" value="Peptidase_aspartic_dom_sf"/>
</dbReference>
<feature type="compositionally biased region" description="Basic and acidic residues" evidence="2">
    <location>
        <begin position="127"/>
        <end position="152"/>
    </location>
</feature>
<feature type="region of interest" description="Disordered" evidence="2">
    <location>
        <begin position="607"/>
        <end position="654"/>
    </location>
</feature>
<dbReference type="EMBL" id="QXFW01002833">
    <property type="protein sequence ID" value="KAE8975041.1"/>
    <property type="molecule type" value="Genomic_DNA"/>
</dbReference>
<sequence>MVVGGAEGGRVLAVQTAGRGLETKEEEQTTRADEKATASHPSDEKSGEMMTAAVHTMAAAAVRQVTSEPAMDARSQGGVVEMMKEDAATRDGERATRYVATVRPAMASAKYVRATPKVATEGDECGVGERVDARRSEGSRQERPAEQRKGEVPRAGGVGDERRTGEGGAVEADPVGVPSVVAESGSKGEVASSEESEASEESSDGEVSDDVQRARLARRRARKLRKRRHVKVLMARRRAEERVSAEEAQRAAEELREERRRVAEGAMDEMLQRKLQQADNSVGETAKPRGGAARVSLVQHRRDTVQARSTLVDETAEYVGADDGLPTAEMTVAGARRHVKLDSGARYTVAGTDWMQFGDRVTTEAPVDYVEGIGGFLLDVVGVWRFEMTTVFDEVISIDACIVDGCTDEFLIGVDLMRSHGATMDFNSNEVRYSRTGRNVVIPFRTCSTAGGARVAVVRMVRKRQLEGRTVTPVEVSVTAEDGETGIFLPAAYTGAVMLAPTVTKVRNGKAWVPAVNAGGERARLPAKRELGTWIPVDSDVAVLKMSGELRRDRVKVWIDELGGDSETPLEDESEVEVGVDDDDSRSLIVKLLRVYRQLVQDTGDCPPATALSTEHHIDTGGGSPDHAEKAQAGSDRGRGGGDECAQNVGDWRH</sequence>
<gene>
    <name evidence="3" type="ORF">PF011_g24631</name>
</gene>
<dbReference type="Proteomes" id="UP000460718">
    <property type="component" value="Unassembled WGS sequence"/>
</dbReference>
<reference evidence="3 4" key="1">
    <citation type="submission" date="2018-09" db="EMBL/GenBank/DDBJ databases">
        <title>Genomic investigation of the strawberry pathogen Phytophthora fragariae indicates pathogenicity is determined by transcriptional variation in three key races.</title>
        <authorList>
            <person name="Adams T.M."/>
            <person name="Armitage A.D."/>
            <person name="Sobczyk M.K."/>
            <person name="Bates H.J."/>
            <person name="Dunwell J.M."/>
            <person name="Nellist C.F."/>
            <person name="Harrison R.J."/>
        </authorList>
    </citation>
    <scope>NUCLEOTIDE SEQUENCE [LARGE SCALE GENOMIC DNA]</scope>
    <source>
        <strain evidence="3 4">SCRP245</strain>
    </source>
</reference>
<organism evidence="3 4">
    <name type="scientific">Phytophthora fragariae</name>
    <dbReference type="NCBI Taxonomy" id="53985"/>
    <lineage>
        <taxon>Eukaryota</taxon>
        <taxon>Sar</taxon>
        <taxon>Stramenopiles</taxon>
        <taxon>Oomycota</taxon>
        <taxon>Peronosporomycetes</taxon>
        <taxon>Peronosporales</taxon>
        <taxon>Peronosporaceae</taxon>
        <taxon>Phytophthora</taxon>
    </lineage>
</organism>
<proteinExistence type="predicted"/>
<evidence type="ECO:0000313" key="4">
    <source>
        <dbReference type="Proteomes" id="UP000460718"/>
    </source>
</evidence>
<dbReference type="SUPFAM" id="SSF50630">
    <property type="entry name" value="Acid proteases"/>
    <property type="match status" value="1"/>
</dbReference>
<accession>A0A6A3HZG5</accession>
<feature type="compositionally biased region" description="Basic and acidic residues" evidence="2">
    <location>
        <begin position="626"/>
        <end position="642"/>
    </location>
</feature>
<feature type="region of interest" description="Disordered" evidence="2">
    <location>
        <begin position="115"/>
        <end position="212"/>
    </location>
</feature>
<feature type="compositionally biased region" description="Acidic residues" evidence="2">
    <location>
        <begin position="192"/>
        <end position="209"/>
    </location>
</feature>
<name>A0A6A3HZG5_9STRA</name>
<comment type="caution">
    <text evidence="3">The sequence shown here is derived from an EMBL/GenBank/DDBJ whole genome shotgun (WGS) entry which is preliminary data.</text>
</comment>
<evidence type="ECO:0008006" key="5">
    <source>
        <dbReference type="Google" id="ProtNLM"/>
    </source>
</evidence>
<feature type="coiled-coil region" evidence="1">
    <location>
        <begin position="236"/>
        <end position="265"/>
    </location>
</feature>
<feature type="compositionally biased region" description="Low complexity" evidence="2">
    <location>
        <begin position="182"/>
        <end position="191"/>
    </location>
</feature>
<evidence type="ECO:0000313" key="3">
    <source>
        <dbReference type="EMBL" id="KAE8975041.1"/>
    </source>
</evidence>
<feature type="region of interest" description="Disordered" evidence="2">
    <location>
        <begin position="1"/>
        <end position="50"/>
    </location>
</feature>